<dbReference type="KEGG" id="pll:I858_016750"/>
<sequence length="515" mass="60291">MKLLNHVAYEFASWKWFFFILFLLPYSFKNRNFIVAEATVYQLPLNKWDVVLDLLNDPFLMLYLALPLFLFSFSNIVLTERRDDVLMRTGSYTGWIVYTMKKIIPTLIVFFSLCLFVSSLVTVKIPFDFNWSDFSTQSTPGNYRIYQLQQYIDSPFTALFSQVILLFFFFLFIHCLLATVHLFFHSKQGILLVNIVVFSGILVSFKKPPSEWMWLQVLNYIFPAYAYANLGSLLPALFVLGLGISLCFGVVVYFKTHWIEKAKKRLKEHYLVLSFLLMCTLGISSSALDFELMPQTVWDLFYLRFYGVSETGYTLLSYLFFCLVFLGIVFYFQDFMNKQLSSQAYYLLIRYKSMNVWFLNLLKGMAGKVLKFLFFLFVLVLAIGVLQGKSVNMTFSIDVPITVIEMSYHYFVNGFLQIFNYILLAFIVRCIWKEPIYSVLILAVFILGGLPFIHQEVPVPFGLNALGSLTGEANEIYYRRESYWSIFWVSWASSLLFSTRERIYFTEELECHVDR</sequence>
<dbReference type="RefSeq" id="WP_065524953.1">
    <property type="nucleotide sequence ID" value="NZ_CP016542.2"/>
</dbReference>
<gene>
    <name evidence="2" type="ORF">I858_016750</name>
</gene>
<proteinExistence type="predicted"/>
<feature type="transmembrane region" description="Helical" evidence="1">
    <location>
        <begin position="270"/>
        <end position="293"/>
    </location>
</feature>
<accession>A0A1B1S617</accession>
<keyword evidence="1" id="KW-0812">Transmembrane</keyword>
<protein>
    <recommendedName>
        <fullName evidence="4">Permease</fullName>
    </recommendedName>
</protein>
<geneLocation type="plasmid" evidence="2 3">
    <name>pPS15-2</name>
</geneLocation>
<name>A0A1B1S617_9BACL</name>
<evidence type="ECO:0000313" key="2">
    <source>
        <dbReference type="EMBL" id="ANU28625.1"/>
    </source>
</evidence>
<dbReference type="AlphaFoldDB" id="A0A1B1S617"/>
<feature type="transmembrane region" description="Helical" evidence="1">
    <location>
        <begin position="156"/>
        <end position="177"/>
    </location>
</feature>
<feature type="transmembrane region" description="Helical" evidence="1">
    <location>
        <begin position="369"/>
        <end position="388"/>
    </location>
</feature>
<keyword evidence="1" id="KW-0472">Membrane</keyword>
<organism evidence="2 3">
    <name type="scientific">Planococcus versutus</name>
    <dbReference type="NCBI Taxonomy" id="1302659"/>
    <lineage>
        <taxon>Bacteria</taxon>
        <taxon>Bacillati</taxon>
        <taxon>Bacillota</taxon>
        <taxon>Bacilli</taxon>
        <taxon>Bacillales</taxon>
        <taxon>Caryophanaceae</taxon>
        <taxon>Planococcus</taxon>
    </lineage>
</organism>
<keyword evidence="1" id="KW-1133">Transmembrane helix</keyword>
<feature type="transmembrane region" description="Helical" evidence="1">
    <location>
        <begin position="107"/>
        <end position="127"/>
    </location>
</feature>
<feature type="transmembrane region" description="Helical" evidence="1">
    <location>
        <begin position="7"/>
        <end position="28"/>
    </location>
</feature>
<dbReference type="OrthoDB" id="2356989at2"/>
<feature type="transmembrane region" description="Helical" evidence="1">
    <location>
        <begin position="189"/>
        <end position="205"/>
    </location>
</feature>
<evidence type="ECO:0000256" key="1">
    <source>
        <dbReference type="SAM" id="Phobius"/>
    </source>
</evidence>
<feature type="transmembrane region" description="Helical" evidence="1">
    <location>
        <begin position="225"/>
        <end position="254"/>
    </location>
</feature>
<evidence type="ECO:0008006" key="4">
    <source>
        <dbReference type="Google" id="ProtNLM"/>
    </source>
</evidence>
<feature type="transmembrane region" description="Helical" evidence="1">
    <location>
        <begin position="313"/>
        <end position="332"/>
    </location>
</feature>
<feature type="transmembrane region" description="Helical" evidence="1">
    <location>
        <begin position="408"/>
        <end position="428"/>
    </location>
</feature>
<keyword evidence="3" id="KW-1185">Reference proteome</keyword>
<keyword evidence="2" id="KW-0614">Plasmid</keyword>
<dbReference type="EMBL" id="CP016542">
    <property type="protein sequence ID" value="ANU28625.1"/>
    <property type="molecule type" value="Genomic_DNA"/>
</dbReference>
<feature type="transmembrane region" description="Helical" evidence="1">
    <location>
        <begin position="60"/>
        <end position="78"/>
    </location>
</feature>
<feature type="transmembrane region" description="Helical" evidence="1">
    <location>
        <begin position="435"/>
        <end position="453"/>
    </location>
</feature>
<evidence type="ECO:0000313" key="3">
    <source>
        <dbReference type="Proteomes" id="UP000053354"/>
    </source>
</evidence>
<reference evidence="2" key="1">
    <citation type="submission" date="2016-10" db="EMBL/GenBank/DDBJ databases">
        <authorList>
            <person name="See-Too W.S."/>
        </authorList>
    </citation>
    <scope>NUCLEOTIDE SEQUENCE</scope>
    <source>
        <strain evidence="2">L10.15</strain>
        <plasmid evidence="2">pPS15-2</plasmid>
    </source>
</reference>
<dbReference type="Proteomes" id="UP000053354">
    <property type="component" value="Plasmid pPS15-2"/>
</dbReference>